<dbReference type="InterPro" id="IPR029063">
    <property type="entry name" value="SAM-dependent_MTases_sf"/>
</dbReference>
<evidence type="ECO:0000256" key="3">
    <source>
        <dbReference type="ARBA" id="ARBA00022679"/>
    </source>
</evidence>
<keyword evidence="6" id="KW-1185">Reference proteome</keyword>
<name>A0A4T0FUI2_9BASI</name>
<dbReference type="PIRSF" id="PIRSF037755">
    <property type="entry name" value="Mettl2_prd"/>
    <property type="match status" value="1"/>
</dbReference>
<keyword evidence="3 4" id="KW-0808">Transferase</keyword>
<dbReference type="GO" id="GO:0032259">
    <property type="term" value="P:methylation"/>
    <property type="evidence" value="ECO:0007669"/>
    <property type="project" value="UniProtKB-KW"/>
</dbReference>
<dbReference type="Pfam" id="PF13489">
    <property type="entry name" value="Methyltransf_23"/>
    <property type="match status" value="1"/>
</dbReference>
<dbReference type="SUPFAM" id="SSF53335">
    <property type="entry name" value="S-adenosyl-L-methionine-dependent methyltransferases"/>
    <property type="match status" value="1"/>
</dbReference>
<gene>
    <name evidence="5" type="ORF">E3P99_00948</name>
</gene>
<dbReference type="OrthoDB" id="417697at2759"/>
<comment type="function">
    <text evidence="4">S-adenosyl-L-methionine-dependent methyltransferase.</text>
</comment>
<comment type="similarity">
    <text evidence="1 4">Belongs to the methyltransferase superfamily. METL family.</text>
</comment>
<evidence type="ECO:0000256" key="1">
    <source>
        <dbReference type="ARBA" id="ARBA00009725"/>
    </source>
</evidence>
<dbReference type="InterPro" id="IPR026113">
    <property type="entry name" value="METTL2/6/8-like"/>
</dbReference>
<dbReference type="AlphaFoldDB" id="A0A4T0FUI2"/>
<sequence length="309" mass="35915">MPLLKGLSRSRNLPDQPIKVQRDRVLTDEQDAFKHNAWDNVPRPDNEQDLVKPHIDLHNQFKASDEKVEQLNSNPSVYWNDFYKTHQSSFFKDRQWLGLEFPDLMSLVETDSGEERKLLEIGCGAGNALFPLVESNQNKHLHLHGSDYSEEAVSVVKQHESFKNPPNGKVTASVWDLSSTDQSALPLPPNSCDYILMIFVLSALHPDQFTSALQNVHTMLKPGGKVLFRDYGRYDLAQIRMKKNRLLQDHFYCRGDGTRVYFFELEELDELFKKHGFSVEQSSTDRRLIINRKEEKKMYRVWQQATYTK</sequence>
<dbReference type="PANTHER" id="PTHR22809">
    <property type="entry name" value="METHYLTRANSFERASE-RELATED"/>
    <property type="match status" value="1"/>
</dbReference>
<dbReference type="Gene3D" id="3.40.50.150">
    <property type="entry name" value="Vaccinia Virus protein VP39"/>
    <property type="match status" value="1"/>
</dbReference>
<evidence type="ECO:0000313" key="5">
    <source>
        <dbReference type="EMBL" id="TIA91765.1"/>
    </source>
</evidence>
<dbReference type="Proteomes" id="UP000310189">
    <property type="component" value="Unassembled WGS sequence"/>
</dbReference>
<dbReference type="GO" id="GO:0052735">
    <property type="term" value="F:tRNA (cytidine-3-)-methyltransferase activity"/>
    <property type="evidence" value="ECO:0007669"/>
    <property type="project" value="TreeGrafter"/>
</dbReference>
<keyword evidence="2 4" id="KW-0489">Methyltransferase</keyword>
<evidence type="ECO:0000313" key="6">
    <source>
        <dbReference type="Proteomes" id="UP000310189"/>
    </source>
</evidence>
<evidence type="ECO:0000256" key="4">
    <source>
        <dbReference type="PIRNR" id="PIRNR037755"/>
    </source>
</evidence>
<protein>
    <recommendedName>
        <fullName evidence="4">tRNA N(3)-methylcytidine methyltransferase</fullName>
        <ecNumber evidence="4">2.1.1.-</ecNumber>
    </recommendedName>
</protein>
<accession>A0A4T0FUI2</accession>
<dbReference type="EC" id="2.1.1.-" evidence="4"/>
<proteinExistence type="inferred from homology"/>
<dbReference type="CDD" id="cd02440">
    <property type="entry name" value="AdoMet_MTases"/>
    <property type="match status" value="1"/>
</dbReference>
<dbReference type="EMBL" id="SPNW01000010">
    <property type="protein sequence ID" value="TIA91765.1"/>
    <property type="molecule type" value="Genomic_DNA"/>
</dbReference>
<dbReference type="PANTHER" id="PTHR22809:SF11">
    <property type="entry name" value="TRNA N(3)-METHYLCYTIDINE METHYLTRANSFERASE METTL2"/>
    <property type="match status" value="1"/>
</dbReference>
<organism evidence="5 6">
    <name type="scientific">Wallemia hederae</name>
    <dbReference type="NCBI Taxonomy" id="1540922"/>
    <lineage>
        <taxon>Eukaryota</taxon>
        <taxon>Fungi</taxon>
        <taxon>Dikarya</taxon>
        <taxon>Basidiomycota</taxon>
        <taxon>Wallemiomycotina</taxon>
        <taxon>Wallemiomycetes</taxon>
        <taxon>Wallemiales</taxon>
        <taxon>Wallemiaceae</taxon>
        <taxon>Wallemia</taxon>
    </lineage>
</organism>
<comment type="caution">
    <text evidence="5">The sequence shown here is derived from an EMBL/GenBank/DDBJ whole genome shotgun (WGS) entry which is preliminary data.</text>
</comment>
<evidence type="ECO:0000256" key="2">
    <source>
        <dbReference type="ARBA" id="ARBA00022603"/>
    </source>
</evidence>
<reference evidence="5 6" key="1">
    <citation type="submission" date="2019-03" db="EMBL/GenBank/DDBJ databases">
        <title>Sequencing 23 genomes of Wallemia ichthyophaga.</title>
        <authorList>
            <person name="Gostincar C."/>
        </authorList>
    </citation>
    <scope>NUCLEOTIDE SEQUENCE [LARGE SCALE GENOMIC DNA]</scope>
    <source>
        <strain evidence="5 6">EXF-5753</strain>
    </source>
</reference>